<evidence type="ECO:0000259" key="2">
    <source>
        <dbReference type="Pfam" id="PF03432"/>
    </source>
</evidence>
<dbReference type="InterPro" id="IPR005094">
    <property type="entry name" value="Endonuclease_MobA/VirD2"/>
</dbReference>
<dbReference type="RefSeq" id="WP_107036794.1">
    <property type="nucleotide sequence ID" value="NZ_PUBV01000031.1"/>
</dbReference>
<name>A0A2V1IPL5_9BACT</name>
<dbReference type="AlphaFoldDB" id="A0A2V1IPL5"/>
<evidence type="ECO:0000313" key="4">
    <source>
        <dbReference type="Proteomes" id="UP000244925"/>
    </source>
</evidence>
<keyword evidence="4" id="KW-1185">Reference proteome</keyword>
<feature type="domain" description="MobA/VirD2-like nuclease" evidence="2">
    <location>
        <begin position="31"/>
        <end position="154"/>
    </location>
</feature>
<accession>A0A2V1IPL5</accession>
<sequence length="337" mass="38260">MIGKILKSGSFGSKVDYVTREKHDKRIFTPDTWKILGSDGLVGTKRRQIIASFESQSMLNHRISNPAGHITLSFAAEDRPKLSDKKMLQIARDYIRMMGLDKTQWLIVRHYETDKPHCHIVFNMVGNNGKRMECGRNRYKNKKVCEALTRKYGLALPKQENPDLEKLHGIERAKAEIRIAATEALKNARDWNSFARELAKKNISIIPKYRRGTTEMQGVSFQLGDYKVKGSDVGEQFKFRNLDSLFNSQSHSRQSQPRQTQPHQASVDQSAVFSLAKSTMETLEKAAEVTADIGESICNMVGGAFQLGNGHLDENEQAAANQLLKRRRKRNNKPRLS</sequence>
<dbReference type="Pfam" id="PF03432">
    <property type="entry name" value="Relaxase"/>
    <property type="match status" value="1"/>
</dbReference>
<proteinExistence type="predicted"/>
<evidence type="ECO:0000256" key="1">
    <source>
        <dbReference type="SAM" id="MobiDB-lite"/>
    </source>
</evidence>
<evidence type="ECO:0000313" key="3">
    <source>
        <dbReference type="EMBL" id="PWB06203.1"/>
    </source>
</evidence>
<feature type="region of interest" description="Disordered" evidence="1">
    <location>
        <begin position="248"/>
        <end position="269"/>
    </location>
</feature>
<comment type="caution">
    <text evidence="3">The sequence shown here is derived from an EMBL/GenBank/DDBJ whole genome shotgun (WGS) entry which is preliminary data.</text>
</comment>
<dbReference type="Proteomes" id="UP000244925">
    <property type="component" value="Unassembled WGS sequence"/>
</dbReference>
<protein>
    <recommendedName>
        <fullName evidence="2">MobA/VirD2-like nuclease domain-containing protein</fullName>
    </recommendedName>
</protein>
<organism evidence="3 4">
    <name type="scientific">Paramuribaculum intestinale</name>
    <dbReference type="NCBI Taxonomy" id="2094151"/>
    <lineage>
        <taxon>Bacteria</taxon>
        <taxon>Pseudomonadati</taxon>
        <taxon>Bacteroidota</taxon>
        <taxon>Bacteroidia</taxon>
        <taxon>Bacteroidales</taxon>
        <taxon>Muribaculaceae</taxon>
        <taxon>Paramuribaculum</taxon>
    </lineage>
</organism>
<feature type="compositionally biased region" description="Low complexity" evidence="1">
    <location>
        <begin position="248"/>
        <end position="264"/>
    </location>
</feature>
<gene>
    <name evidence="3" type="ORF">C5O25_11015</name>
</gene>
<dbReference type="EMBL" id="PUBV01000031">
    <property type="protein sequence ID" value="PWB06203.1"/>
    <property type="molecule type" value="Genomic_DNA"/>
</dbReference>
<reference evidence="4" key="1">
    <citation type="submission" date="2018-02" db="EMBL/GenBank/DDBJ databases">
        <authorList>
            <person name="Clavel T."/>
            <person name="Strowig T."/>
        </authorList>
    </citation>
    <scope>NUCLEOTIDE SEQUENCE [LARGE SCALE GENOMIC DNA]</scope>
    <source>
        <strain evidence="4">DSM 100764</strain>
    </source>
</reference>